<keyword evidence="1" id="KW-1133">Transmembrane helix</keyword>
<dbReference type="EMBL" id="LR796632">
    <property type="protein sequence ID" value="CAB4155726.1"/>
    <property type="molecule type" value="Genomic_DNA"/>
</dbReference>
<name>A0A6J5NCW7_9CAUD</name>
<organism evidence="2">
    <name type="scientific">uncultured Caudovirales phage</name>
    <dbReference type="NCBI Taxonomy" id="2100421"/>
    <lineage>
        <taxon>Viruses</taxon>
        <taxon>Duplodnaviria</taxon>
        <taxon>Heunggongvirae</taxon>
        <taxon>Uroviricota</taxon>
        <taxon>Caudoviricetes</taxon>
        <taxon>Peduoviridae</taxon>
        <taxon>Maltschvirus</taxon>
        <taxon>Maltschvirus maltsch</taxon>
    </lineage>
</organism>
<evidence type="ECO:0000313" key="2">
    <source>
        <dbReference type="EMBL" id="CAB4155726.1"/>
    </source>
</evidence>
<accession>A0A6J5NCW7</accession>
<evidence type="ECO:0000256" key="1">
    <source>
        <dbReference type="SAM" id="Phobius"/>
    </source>
</evidence>
<feature type="transmembrane region" description="Helical" evidence="1">
    <location>
        <begin position="12"/>
        <end position="39"/>
    </location>
</feature>
<proteinExistence type="predicted"/>
<gene>
    <name evidence="2" type="ORF">UFOVP670_33</name>
</gene>
<keyword evidence="1" id="KW-0472">Membrane</keyword>
<reference evidence="2" key="1">
    <citation type="submission" date="2020-04" db="EMBL/GenBank/DDBJ databases">
        <authorList>
            <person name="Chiriac C."/>
            <person name="Salcher M."/>
            <person name="Ghai R."/>
            <person name="Kavagutti S V."/>
        </authorList>
    </citation>
    <scope>NUCLEOTIDE SEQUENCE</scope>
</reference>
<sequence>MSDIVIIAREALKIGIGVALMFAMPIAALWGVVILMTWLQKAVLS</sequence>
<keyword evidence="1" id="KW-0812">Transmembrane</keyword>
<protein>
    <submittedName>
        <fullName evidence="2">Uncharacterized protein</fullName>
    </submittedName>
</protein>